<evidence type="ECO:0000313" key="2">
    <source>
        <dbReference type="Proteomes" id="UP000235584"/>
    </source>
</evidence>
<dbReference type="RefSeq" id="WP_102243555.1">
    <property type="nucleotide sequence ID" value="NZ_CP025704.1"/>
</dbReference>
<name>A0A2K9NU44_BACTC</name>
<dbReference type="AlphaFoldDB" id="A0A2K9NU44"/>
<keyword evidence="2" id="KW-1185">Reference proteome</keyword>
<protein>
    <submittedName>
        <fullName evidence="1">Uncharacterized protein</fullName>
    </submittedName>
</protein>
<dbReference type="EMBL" id="CP025704">
    <property type="protein sequence ID" value="AUN98264.1"/>
    <property type="molecule type" value="Genomic_DNA"/>
</dbReference>
<proteinExistence type="predicted"/>
<gene>
    <name evidence="1" type="ORF">C0V70_09135</name>
</gene>
<dbReference type="Proteomes" id="UP000235584">
    <property type="component" value="Chromosome"/>
</dbReference>
<sequence>MKKSVITMGLILTLASVLVSCSHQTTEGSPKRYVASDSCPVKGEYHAYFDEVERCIEKESNR</sequence>
<dbReference type="KEGG" id="bsto:C0V70_09135"/>
<evidence type="ECO:0000313" key="1">
    <source>
        <dbReference type="EMBL" id="AUN98264.1"/>
    </source>
</evidence>
<dbReference type="PROSITE" id="PS51257">
    <property type="entry name" value="PROKAR_LIPOPROTEIN"/>
    <property type="match status" value="1"/>
</dbReference>
<accession>A0A2K9NU44</accession>
<organism evidence="1 2">
    <name type="scientific">Bacteriovorax stolpii</name>
    <name type="common">Bdellovibrio stolpii</name>
    <dbReference type="NCBI Taxonomy" id="960"/>
    <lineage>
        <taxon>Bacteria</taxon>
        <taxon>Pseudomonadati</taxon>
        <taxon>Bdellovibrionota</taxon>
        <taxon>Bacteriovoracia</taxon>
        <taxon>Bacteriovoracales</taxon>
        <taxon>Bacteriovoracaceae</taxon>
        <taxon>Bacteriovorax</taxon>
    </lineage>
</organism>
<reference evidence="1 2" key="1">
    <citation type="submission" date="2018-01" db="EMBL/GenBank/DDBJ databases">
        <title>Complete genome sequence of Bacteriovorax stolpii DSM12778.</title>
        <authorList>
            <person name="Tang B."/>
            <person name="Chang J."/>
        </authorList>
    </citation>
    <scope>NUCLEOTIDE SEQUENCE [LARGE SCALE GENOMIC DNA]</scope>
    <source>
        <strain evidence="1 2">DSM 12778</strain>
    </source>
</reference>